<dbReference type="Pfam" id="PF10128">
    <property type="entry name" value="OpcA_G6PD_assem"/>
    <property type="match status" value="1"/>
</dbReference>
<dbReference type="InterPro" id="IPR036365">
    <property type="entry name" value="PGBD-like_sf"/>
</dbReference>
<evidence type="ECO:0000259" key="1">
    <source>
        <dbReference type="Pfam" id="PF01471"/>
    </source>
</evidence>
<evidence type="ECO:0000313" key="4">
    <source>
        <dbReference type="EMBL" id="GAL95082.1"/>
    </source>
</evidence>
<dbReference type="InterPro" id="IPR004555">
    <property type="entry name" value="G6PDH_assembly_OpcA"/>
</dbReference>
<dbReference type="Pfam" id="PF01471">
    <property type="entry name" value="PG_binding_1"/>
    <property type="match status" value="1"/>
</dbReference>
<dbReference type="InterPro" id="IPR046801">
    <property type="entry name" value="OpcA_G6PD_N"/>
</dbReference>
<dbReference type="InterPro" id="IPR046802">
    <property type="entry name" value="OpcA_G6PD_C"/>
</dbReference>
<dbReference type="NCBIfam" id="TIGR00534">
    <property type="entry name" value="OpcA"/>
    <property type="match status" value="1"/>
</dbReference>
<dbReference type="Proteomes" id="UP000030321">
    <property type="component" value="Unassembled WGS sequence"/>
</dbReference>
<feature type="domain" description="Glucose-6-phosphate dehydrogenase assembly protein OpcA C-terminal" evidence="3">
    <location>
        <begin position="261"/>
        <end position="438"/>
    </location>
</feature>
<feature type="domain" description="Peptidoglycan binding-like" evidence="1">
    <location>
        <begin position="57"/>
        <end position="104"/>
    </location>
</feature>
<dbReference type="Gene3D" id="1.10.101.10">
    <property type="entry name" value="PGBD-like superfamily/PGBD"/>
    <property type="match status" value="1"/>
</dbReference>
<dbReference type="AlphaFoldDB" id="A0A0A1VZ48"/>
<comment type="caution">
    <text evidence="4">The sequence shown here is derived from an EMBL/GenBank/DDBJ whole genome shotgun (WGS) entry which is preliminary data.</text>
</comment>
<sequence length="451" mass="49605">MTTQSPPIVSLQAPKDVSIDVIEQELRDIWQSYNDNQDGMAATRATTFSFIVYEPDAVQELLTLLGYYTGPIDGIAGPRTHAAIKVAQKDLELEVTGLSSDEFVARLRAAWEAEKNAEDGANHRQYAADLDAIGVADAIAASNPCRIITLCPTAEADEGVKASVSAYCPVNKRSQNTLVCCEYVTLSGTAEALERIGGIISELTIPSLPKFLWWKASPDGEYGLFKRLASQCDTIIVDSSTFREPETELLQVGDLLATDVPLADLNWSRLAPWQELTAEAFDPPERRDAILEVDRITIDYEKGNPCQAFMFLGWMASRLQWRPVGYSHRSGDYAIHRISFLGQDQRLIEAELAGVPVADWGEVQGDLISIKLTSTNLQADCCTVICSGTTGCMRMEASGGAQSCRVEQVSHLEDQKTETLLGKQLQRWGQDVLYQESMKVTSSILKLSQPD</sequence>
<dbReference type="Pfam" id="PF20171">
    <property type="entry name" value="OpcA_G6PD_C"/>
    <property type="match status" value="1"/>
</dbReference>
<dbReference type="PANTHER" id="PTHR38658">
    <property type="entry name" value="OXPP CYCLE PROTEIN OPCA-RELATED"/>
    <property type="match status" value="1"/>
</dbReference>
<protein>
    <submittedName>
        <fullName evidence="4">OpcA, an allosteric effector of glucose-6-phosphate dehydrogenase, cyanobacterial</fullName>
    </submittedName>
</protein>
<evidence type="ECO:0000259" key="3">
    <source>
        <dbReference type="Pfam" id="PF20171"/>
    </source>
</evidence>
<evidence type="ECO:0000313" key="5">
    <source>
        <dbReference type="Proteomes" id="UP000030321"/>
    </source>
</evidence>
<name>A0A0A1VZ48_MICAE</name>
<feature type="domain" description="Glucose-6-phosphate dehydrogenase assembly protein OpcA N-terminal" evidence="2">
    <location>
        <begin position="136"/>
        <end position="252"/>
    </location>
</feature>
<dbReference type="InterPro" id="IPR036366">
    <property type="entry name" value="PGBDSf"/>
</dbReference>
<dbReference type="SUPFAM" id="SSF47090">
    <property type="entry name" value="PGBD-like"/>
    <property type="match status" value="1"/>
</dbReference>
<accession>A0A0A1VZ48</accession>
<dbReference type="EMBL" id="BBPA01000067">
    <property type="protein sequence ID" value="GAL95082.1"/>
    <property type="molecule type" value="Genomic_DNA"/>
</dbReference>
<dbReference type="RefSeq" id="WP_045361312.1">
    <property type="nucleotide sequence ID" value="NZ_BBPA01000067.1"/>
</dbReference>
<evidence type="ECO:0000259" key="2">
    <source>
        <dbReference type="Pfam" id="PF10128"/>
    </source>
</evidence>
<gene>
    <name evidence="4" type="ORF">N44_03937</name>
</gene>
<dbReference type="PANTHER" id="PTHR38658:SF1">
    <property type="entry name" value="OXPP CYCLE PROTEIN OPCA-RELATED"/>
    <property type="match status" value="1"/>
</dbReference>
<organism evidence="4 5">
    <name type="scientific">Microcystis aeruginosa NIES-44</name>
    <dbReference type="NCBI Taxonomy" id="449439"/>
    <lineage>
        <taxon>Bacteria</taxon>
        <taxon>Bacillati</taxon>
        <taxon>Cyanobacteriota</taxon>
        <taxon>Cyanophyceae</taxon>
        <taxon>Oscillatoriophycideae</taxon>
        <taxon>Chroococcales</taxon>
        <taxon>Microcystaceae</taxon>
        <taxon>Microcystis</taxon>
    </lineage>
</organism>
<dbReference type="InterPro" id="IPR002477">
    <property type="entry name" value="Peptidoglycan-bd-like"/>
</dbReference>
<proteinExistence type="predicted"/>
<reference evidence="5" key="1">
    <citation type="journal article" date="2015" name="Genome">
        <title>Whole Genome Sequence of the Non-Microcystin-Producing Microcystis aeruginosa Strain NIES-44.</title>
        <authorList>
            <person name="Okano K."/>
            <person name="Miyata N."/>
            <person name="Ozaki Y."/>
        </authorList>
    </citation>
    <scope>NUCLEOTIDE SEQUENCE [LARGE SCALE GENOMIC DNA]</scope>
    <source>
        <strain evidence="5">NIES-44</strain>
    </source>
</reference>